<dbReference type="GO" id="GO:0046872">
    <property type="term" value="F:metal ion binding"/>
    <property type="evidence" value="ECO:0007669"/>
    <property type="project" value="UniProtKB-KW"/>
</dbReference>
<dbReference type="InterPro" id="IPR006159">
    <property type="entry name" value="Acid_CoA_mut_C"/>
</dbReference>
<dbReference type="NCBIfam" id="TIGR00640">
    <property type="entry name" value="acid_CoA_mut_C"/>
    <property type="match status" value="1"/>
</dbReference>
<keyword evidence="5" id="KW-0170">Cobalt</keyword>
<protein>
    <submittedName>
        <fullName evidence="7">Cobalamin B12-binding domain-containing protein</fullName>
    </submittedName>
</protein>
<name>A0A7C4TD33_UNCW3</name>
<dbReference type="InterPro" id="IPR036724">
    <property type="entry name" value="Cobalamin-bd_sf"/>
</dbReference>
<evidence type="ECO:0000256" key="3">
    <source>
        <dbReference type="ARBA" id="ARBA00022723"/>
    </source>
</evidence>
<keyword evidence="2" id="KW-0846">Cobalamin</keyword>
<gene>
    <name evidence="7" type="ORF">ENV60_09880</name>
</gene>
<dbReference type="GO" id="GO:0031419">
    <property type="term" value="F:cobalamin binding"/>
    <property type="evidence" value="ECO:0007669"/>
    <property type="project" value="UniProtKB-KW"/>
</dbReference>
<dbReference type="EMBL" id="DTGZ01000186">
    <property type="protein sequence ID" value="HGV98584.1"/>
    <property type="molecule type" value="Genomic_DNA"/>
</dbReference>
<dbReference type="Pfam" id="PF02310">
    <property type="entry name" value="B12-binding"/>
    <property type="match status" value="1"/>
</dbReference>
<evidence type="ECO:0000259" key="6">
    <source>
        <dbReference type="PROSITE" id="PS51332"/>
    </source>
</evidence>
<evidence type="ECO:0000256" key="1">
    <source>
        <dbReference type="ARBA" id="ARBA00001922"/>
    </source>
</evidence>
<dbReference type="GO" id="GO:0016853">
    <property type="term" value="F:isomerase activity"/>
    <property type="evidence" value="ECO:0007669"/>
    <property type="project" value="UniProtKB-KW"/>
</dbReference>
<comment type="cofactor">
    <cofactor evidence="1">
        <name>adenosylcob(III)alamin</name>
        <dbReference type="ChEBI" id="CHEBI:18408"/>
    </cofactor>
</comment>
<comment type="caution">
    <text evidence="7">The sequence shown here is derived from an EMBL/GenBank/DDBJ whole genome shotgun (WGS) entry which is preliminary data.</text>
</comment>
<dbReference type="PROSITE" id="PS51332">
    <property type="entry name" value="B12_BINDING"/>
    <property type="match status" value="1"/>
</dbReference>
<accession>A0A7C4TD33</accession>
<evidence type="ECO:0000256" key="4">
    <source>
        <dbReference type="ARBA" id="ARBA00023235"/>
    </source>
</evidence>
<dbReference type="AlphaFoldDB" id="A0A7C4TD33"/>
<sequence length="146" mass="15953">MDKKIRVLIGKPGLDGHDRGAKVVAAALRDAGMEVIYTGLHQTCEAIVEAAIQEDVDVIGISILSGAHMTIFPKILKLLKERKANIPVIGGGIIPLDDVKKLEKMGVKKIFGPGTPTSEIVEWINNNVKEKVKTIKGKQKKPKRRK</sequence>
<evidence type="ECO:0000313" key="7">
    <source>
        <dbReference type="EMBL" id="HGV98584.1"/>
    </source>
</evidence>
<dbReference type="PANTHER" id="PTHR48101:SF3">
    <property type="entry name" value="COENZYME B12-DEPENDENT MUTASE"/>
    <property type="match status" value="1"/>
</dbReference>
<feature type="domain" description="B12-binding" evidence="6">
    <location>
        <begin position="4"/>
        <end position="131"/>
    </location>
</feature>
<keyword evidence="4" id="KW-0413">Isomerase</keyword>
<evidence type="ECO:0000256" key="5">
    <source>
        <dbReference type="ARBA" id="ARBA00023285"/>
    </source>
</evidence>
<dbReference type="SUPFAM" id="SSF52242">
    <property type="entry name" value="Cobalamin (vitamin B12)-binding domain"/>
    <property type="match status" value="1"/>
</dbReference>
<proteinExistence type="predicted"/>
<reference evidence="7" key="1">
    <citation type="journal article" date="2020" name="mSystems">
        <title>Genome- and Community-Level Interaction Insights into Carbon Utilization and Element Cycling Functions of Hydrothermarchaeota in Hydrothermal Sediment.</title>
        <authorList>
            <person name="Zhou Z."/>
            <person name="Liu Y."/>
            <person name="Xu W."/>
            <person name="Pan J."/>
            <person name="Luo Z.H."/>
            <person name="Li M."/>
        </authorList>
    </citation>
    <scope>NUCLEOTIDE SEQUENCE [LARGE SCALE GENOMIC DNA]</scope>
    <source>
        <strain evidence="7">SpSt-774</strain>
    </source>
</reference>
<dbReference type="InterPro" id="IPR006158">
    <property type="entry name" value="Cobalamin-bd"/>
</dbReference>
<dbReference type="CDD" id="cd02071">
    <property type="entry name" value="MM_CoA_mut_B12_BD"/>
    <property type="match status" value="1"/>
</dbReference>
<dbReference type="PANTHER" id="PTHR48101">
    <property type="entry name" value="METHYLMALONYL-COA MUTASE, MITOCHONDRIAL-RELATED"/>
    <property type="match status" value="1"/>
</dbReference>
<dbReference type="Gene3D" id="3.40.50.280">
    <property type="entry name" value="Cobalamin-binding domain"/>
    <property type="match status" value="1"/>
</dbReference>
<keyword evidence="3" id="KW-0479">Metal-binding</keyword>
<organism evidence="7">
    <name type="scientific">candidate division WOR-3 bacterium</name>
    <dbReference type="NCBI Taxonomy" id="2052148"/>
    <lineage>
        <taxon>Bacteria</taxon>
        <taxon>Bacteria division WOR-3</taxon>
    </lineage>
</organism>
<evidence type="ECO:0000256" key="2">
    <source>
        <dbReference type="ARBA" id="ARBA00022628"/>
    </source>
</evidence>